<dbReference type="Proteomes" id="UP000053424">
    <property type="component" value="Unassembled WGS sequence"/>
</dbReference>
<name>A0A0C2Y9K6_HEBCY</name>
<organism evidence="2 3">
    <name type="scientific">Hebeloma cylindrosporum</name>
    <dbReference type="NCBI Taxonomy" id="76867"/>
    <lineage>
        <taxon>Eukaryota</taxon>
        <taxon>Fungi</taxon>
        <taxon>Dikarya</taxon>
        <taxon>Basidiomycota</taxon>
        <taxon>Agaricomycotina</taxon>
        <taxon>Agaricomycetes</taxon>
        <taxon>Agaricomycetidae</taxon>
        <taxon>Agaricales</taxon>
        <taxon>Agaricineae</taxon>
        <taxon>Hymenogastraceae</taxon>
        <taxon>Hebeloma</taxon>
    </lineage>
</organism>
<keyword evidence="3" id="KW-1185">Reference proteome</keyword>
<protein>
    <submittedName>
        <fullName evidence="2">Uncharacterized protein</fullName>
    </submittedName>
</protein>
<feature type="region of interest" description="Disordered" evidence="1">
    <location>
        <begin position="1"/>
        <end position="33"/>
    </location>
</feature>
<accession>A0A0C2Y9K6</accession>
<dbReference type="AlphaFoldDB" id="A0A0C2Y9K6"/>
<evidence type="ECO:0000313" key="2">
    <source>
        <dbReference type="EMBL" id="KIM37702.1"/>
    </source>
</evidence>
<proteinExistence type="predicted"/>
<evidence type="ECO:0000313" key="3">
    <source>
        <dbReference type="Proteomes" id="UP000053424"/>
    </source>
</evidence>
<evidence type="ECO:0000256" key="1">
    <source>
        <dbReference type="SAM" id="MobiDB-lite"/>
    </source>
</evidence>
<sequence>MNDLLNQLTRSGSTEGRGYEQSPQYGPTNPVRDTCGNEMFTAAMGININNSTFNNNAAQPDTSLANFKIHFLYAIVVLF</sequence>
<dbReference type="EMBL" id="KN831795">
    <property type="protein sequence ID" value="KIM37702.1"/>
    <property type="molecule type" value="Genomic_DNA"/>
</dbReference>
<feature type="compositionally biased region" description="Polar residues" evidence="1">
    <location>
        <begin position="1"/>
        <end position="14"/>
    </location>
</feature>
<reference evidence="2 3" key="1">
    <citation type="submission" date="2014-04" db="EMBL/GenBank/DDBJ databases">
        <authorList>
            <consortium name="DOE Joint Genome Institute"/>
            <person name="Kuo A."/>
            <person name="Gay G."/>
            <person name="Dore J."/>
            <person name="Kohler A."/>
            <person name="Nagy L.G."/>
            <person name="Floudas D."/>
            <person name="Copeland A."/>
            <person name="Barry K.W."/>
            <person name="Cichocki N."/>
            <person name="Veneault-Fourrey C."/>
            <person name="LaButti K."/>
            <person name="Lindquist E.A."/>
            <person name="Lipzen A."/>
            <person name="Lundell T."/>
            <person name="Morin E."/>
            <person name="Murat C."/>
            <person name="Sun H."/>
            <person name="Tunlid A."/>
            <person name="Henrissat B."/>
            <person name="Grigoriev I.V."/>
            <person name="Hibbett D.S."/>
            <person name="Martin F."/>
            <person name="Nordberg H.P."/>
            <person name="Cantor M.N."/>
            <person name="Hua S.X."/>
        </authorList>
    </citation>
    <scope>NUCLEOTIDE SEQUENCE [LARGE SCALE GENOMIC DNA]</scope>
    <source>
        <strain evidence="3">h7</strain>
    </source>
</reference>
<dbReference type="HOGENOM" id="CLU_2606303_0_0_1"/>
<reference evidence="3" key="2">
    <citation type="submission" date="2015-01" db="EMBL/GenBank/DDBJ databases">
        <title>Evolutionary Origins and Diversification of the Mycorrhizal Mutualists.</title>
        <authorList>
            <consortium name="DOE Joint Genome Institute"/>
            <consortium name="Mycorrhizal Genomics Consortium"/>
            <person name="Kohler A."/>
            <person name="Kuo A."/>
            <person name="Nagy L.G."/>
            <person name="Floudas D."/>
            <person name="Copeland A."/>
            <person name="Barry K.W."/>
            <person name="Cichocki N."/>
            <person name="Veneault-Fourrey C."/>
            <person name="LaButti K."/>
            <person name="Lindquist E.A."/>
            <person name="Lipzen A."/>
            <person name="Lundell T."/>
            <person name="Morin E."/>
            <person name="Murat C."/>
            <person name="Riley R."/>
            <person name="Ohm R."/>
            <person name="Sun H."/>
            <person name="Tunlid A."/>
            <person name="Henrissat B."/>
            <person name="Grigoriev I.V."/>
            <person name="Hibbett D.S."/>
            <person name="Martin F."/>
        </authorList>
    </citation>
    <scope>NUCLEOTIDE SEQUENCE [LARGE SCALE GENOMIC DNA]</scope>
    <source>
        <strain evidence="3">h7</strain>
    </source>
</reference>
<gene>
    <name evidence="2" type="ORF">M413DRAFT_253835</name>
</gene>